<reference evidence="1 2" key="1">
    <citation type="journal article" date="2019" name="BMC Genomics">
        <title>Chromosome level assembly and comparative genome analysis confirm lager-brewing yeasts originated from a single hybridization.</title>
        <authorList>
            <person name="Salazar A.N."/>
            <person name="Gorter de Vries A.R."/>
            <person name="van den Broek M."/>
            <person name="Brouwers N."/>
            <person name="de la Torre Cortes P."/>
            <person name="Kuijpers N.G.A."/>
            <person name="Daran J.G."/>
            <person name="Abeel T."/>
        </authorList>
    </citation>
    <scope>NUCLEOTIDE SEQUENCE [LARGE SCALE GENOMIC DNA]</scope>
    <source>
        <strain evidence="1 2">CBS 1483</strain>
    </source>
</reference>
<proteinExistence type="predicted"/>
<protein>
    <submittedName>
        <fullName evidence="1">Fungal specific transcription factor</fullName>
    </submittedName>
</protein>
<evidence type="ECO:0000313" key="1">
    <source>
        <dbReference type="EMBL" id="QID86615.1"/>
    </source>
</evidence>
<name>A0A6C1EBV7_SACPS</name>
<dbReference type="AlphaFoldDB" id="A0A6C1EBV7"/>
<dbReference type="EMBL" id="CP049009">
    <property type="protein sequence ID" value="QID86615.1"/>
    <property type="molecule type" value="Genomic_DNA"/>
</dbReference>
<dbReference type="OrthoDB" id="2399539at2759"/>
<organism evidence="1 2">
    <name type="scientific">Saccharomyces pastorianus</name>
    <name type="common">Lager yeast</name>
    <name type="synonym">Saccharomyces cerevisiae x Saccharomyces eubayanus</name>
    <dbReference type="NCBI Taxonomy" id="27292"/>
    <lineage>
        <taxon>Eukaryota</taxon>
        <taxon>Fungi</taxon>
        <taxon>Dikarya</taxon>
        <taxon>Ascomycota</taxon>
        <taxon>Saccharomycotina</taxon>
        <taxon>Saccharomycetes</taxon>
        <taxon>Saccharomycetales</taxon>
        <taxon>Saccharomycetaceae</taxon>
        <taxon>Saccharomyces</taxon>
    </lineage>
</organism>
<evidence type="ECO:0000313" key="2">
    <source>
        <dbReference type="Proteomes" id="UP000501346"/>
    </source>
</evidence>
<dbReference type="Proteomes" id="UP000501346">
    <property type="component" value="Chromosome SeXII"/>
</dbReference>
<gene>
    <name evidence="1" type="primary">PPR1_2</name>
    <name evidence="1" type="ORF">GRS66_009251</name>
</gene>
<sequence length="216" mass="24218">MTYLYVNFYSKNSINDTHEKVAEYTEKVLTVLKNLIGFCESARNCYTSYKILSSVVMKLKFMQFGEDNATFSGANTLTAQTKGTFNHSPYIKKAKTLDFDGDTFDHKGLEKTAIEDRPSLDIPLEEFFTVLEKYNISQTDAPDVNENNSTINDGDPLNIPPAVNNQMNSNNQDIMDILFQVTSGSVWDEFFVKSGNANEDDYDFNKGSNAGSNGLI</sequence>
<keyword evidence="2" id="KW-1185">Reference proteome</keyword>
<accession>A0A6C1EBV7</accession>